<proteinExistence type="predicted"/>
<evidence type="ECO:0000313" key="1">
    <source>
        <dbReference type="EMBL" id="EKG19347.1"/>
    </source>
</evidence>
<comment type="caution">
    <text evidence="1">The sequence shown here is derived from an EMBL/GenBank/DDBJ whole genome shotgun (WGS) entry which is preliminary data.</text>
</comment>
<evidence type="ECO:0000313" key="2">
    <source>
        <dbReference type="Proteomes" id="UP000007129"/>
    </source>
</evidence>
<sequence length="173" mass="18332">MSLSERSWNVSNMSGIGCAKLFHLSGVSTLLCSSTDTLRWSLSASVAASCSSARRGELNAPSNGLGVIEFCVPEICRGGEMDTGSASFGDPRDLARSCRVPRSSFSHHSSALFSVSNLCGGGQCSSLLSAGANKPTIDRPWPTSSLRDMLESTRVTFLRCRTRLSRTSTSAAE</sequence>
<protein>
    <submittedName>
        <fullName evidence="1">Uncharacterized protein</fullName>
    </submittedName>
</protein>
<dbReference type="HOGENOM" id="CLU_1547891_0_0_1"/>
<gene>
    <name evidence="1" type="ORF">MPH_03210</name>
</gene>
<dbReference type="Proteomes" id="UP000007129">
    <property type="component" value="Unassembled WGS sequence"/>
</dbReference>
<dbReference type="InParanoid" id="K2S2U3"/>
<dbReference type="EMBL" id="AHHD01000163">
    <property type="protein sequence ID" value="EKG19347.1"/>
    <property type="molecule type" value="Genomic_DNA"/>
</dbReference>
<dbReference type="VEuPathDB" id="FungiDB:MPH_03210"/>
<accession>K2S2U3</accession>
<reference evidence="1 2" key="1">
    <citation type="journal article" date="2012" name="BMC Genomics">
        <title>Tools to kill: Genome of one of the most destructive plant pathogenic fungi Macrophomina phaseolina.</title>
        <authorList>
            <person name="Islam M.S."/>
            <person name="Haque M.S."/>
            <person name="Islam M.M."/>
            <person name="Emdad E.M."/>
            <person name="Halim A."/>
            <person name="Hossen Q.M.M."/>
            <person name="Hossain M.Z."/>
            <person name="Ahmed B."/>
            <person name="Rahim S."/>
            <person name="Rahman M.S."/>
            <person name="Alam M.M."/>
            <person name="Hou S."/>
            <person name="Wan X."/>
            <person name="Saito J.A."/>
            <person name="Alam M."/>
        </authorList>
    </citation>
    <scope>NUCLEOTIDE SEQUENCE [LARGE SCALE GENOMIC DNA]</scope>
    <source>
        <strain evidence="1 2">MS6</strain>
    </source>
</reference>
<dbReference type="AlphaFoldDB" id="K2S2U3"/>
<dbReference type="PROSITE" id="PS51257">
    <property type="entry name" value="PROKAR_LIPOPROTEIN"/>
    <property type="match status" value="1"/>
</dbReference>
<name>K2S2U3_MACPH</name>
<organism evidence="1 2">
    <name type="scientific">Macrophomina phaseolina (strain MS6)</name>
    <name type="common">Charcoal rot fungus</name>
    <dbReference type="NCBI Taxonomy" id="1126212"/>
    <lineage>
        <taxon>Eukaryota</taxon>
        <taxon>Fungi</taxon>
        <taxon>Dikarya</taxon>
        <taxon>Ascomycota</taxon>
        <taxon>Pezizomycotina</taxon>
        <taxon>Dothideomycetes</taxon>
        <taxon>Dothideomycetes incertae sedis</taxon>
        <taxon>Botryosphaeriales</taxon>
        <taxon>Botryosphaeriaceae</taxon>
        <taxon>Macrophomina</taxon>
    </lineage>
</organism>